<comment type="similarity">
    <text evidence="2">Belongs to the DapA family.</text>
</comment>
<proteinExistence type="inferred from homology"/>
<dbReference type="InterPro" id="IPR013785">
    <property type="entry name" value="Aldolase_TIM"/>
</dbReference>
<evidence type="ECO:0000256" key="3">
    <source>
        <dbReference type="PIRSR" id="PIRSR001365-1"/>
    </source>
</evidence>
<gene>
    <name evidence="4" type="ORF">V5R04_06310</name>
</gene>
<feature type="active site" description="Schiff-base intermediate with substrate" evidence="3">
    <location>
        <position position="163"/>
    </location>
</feature>
<evidence type="ECO:0000313" key="4">
    <source>
        <dbReference type="EMBL" id="XBH22824.1"/>
    </source>
</evidence>
<sequence>MASLGPLVAYLPTPRNDAGTLQIPQLQNLTQNALVAGANSIAVLGSVGGASYMPRSMRKRVIAAAAEVIGGQVPLVAGVSALTTAEAQANVTEANAAGASVALLAPMSYEPLTESEVFGLYRDVTGQESLPVCVYNNPRTTRYRFTPTELSNLAQLQGIIGFKDVVSSPWLIRTRLEAAQEGLTDKQIASLDWGFSGDRYGAEILGVGADSWHSGLAGVLPKPFVRLAQLAGQQNDPDAQQEAAALSRALTPIAVIAMRYGTIRVAHTIVRLTGSGDFWTPEPLLPLAPEVQGLISAALSSLESALTAAAPEEPKRYRARRAAHRG</sequence>
<dbReference type="Pfam" id="PF00701">
    <property type="entry name" value="DHDPS"/>
    <property type="match status" value="1"/>
</dbReference>
<dbReference type="GO" id="GO:0008747">
    <property type="term" value="F:N-acetylneuraminate lyase activity"/>
    <property type="evidence" value="ECO:0007669"/>
    <property type="project" value="UniProtKB-EC"/>
</dbReference>
<feature type="active site" description="Proton donor/acceptor" evidence="3">
    <location>
        <position position="135"/>
    </location>
</feature>
<dbReference type="PIRSF" id="PIRSF001365">
    <property type="entry name" value="DHDPS"/>
    <property type="match status" value="1"/>
</dbReference>
<dbReference type="InterPro" id="IPR002220">
    <property type="entry name" value="DapA-like"/>
</dbReference>
<dbReference type="PANTHER" id="PTHR12128">
    <property type="entry name" value="DIHYDRODIPICOLINATE SYNTHASE"/>
    <property type="match status" value="1"/>
</dbReference>
<evidence type="ECO:0000256" key="1">
    <source>
        <dbReference type="ARBA" id="ARBA00023239"/>
    </source>
</evidence>
<dbReference type="EC" id="4.2.1.41" evidence="4"/>
<dbReference type="EMBL" id="CP146203">
    <property type="protein sequence ID" value="XBH22824.1"/>
    <property type="molecule type" value="Genomic_DNA"/>
</dbReference>
<dbReference type="Gene3D" id="3.20.20.70">
    <property type="entry name" value="Aldolase class I"/>
    <property type="match status" value="1"/>
</dbReference>
<keyword evidence="1 2" id="KW-0456">Lyase</keyword>
<name>A0AAU7DZL8_9MICO</name>
<evidence type="ECO:0000256" key="2">
    <source>
        <dbReference type="PIRNR" id="PIRNR001365"/>
    </source>
</evidence>
<dbReference type="SMART" id="SM01130">
    <property type="entry name" value="DHDPS"/>
    <property type="match status" value="1"/>
</dbReference>
<dbReference type="GO" id="GO:0047448">
    <property type="term" value="F:5-dehydro-4-deoxyglucarate dehydratase activity"/>
    <property type="evidence" value="ECO:0007669"/>
    <property type="project" value="UniProtKB-EC"/>
</dbReference>
<organism evidence="4">
    <name type="scientific">Jonesiaceae bacterium BS-20</name>
    <dbReference type="NCBI Taxonomy" id="3120821"/>
    <lineage>
        <taxon>Bacteria</taxon>
        <taxon>Bacillati</taxon>
        <taxon>Actinomycetota</taxon>
        <taxon>Actinomycetes</taxon>
        <taxon>Micrococcales</taxon>
        <taxon>Jonesiaceae</taxon>
    </lineage>
</organism>
<dbReference type="CDD" id="cd00408">
    <property type="entry name" value="DHDPS-like"/>
    <property type="match status" value="1"/>
</dbReference>
<dbReference type="SUPFAM" id="SSF51569">
    <property type="entry name" value="Aldolase"/>
    <property type="match status" value="1"/>
</dbReference>
<protein>
    <submittedName>
        <fullName evidence="4">Dihydrodipicolinate synthase family protein</fullName>
        <ecNumber evidence="4">4.1.3.3</ecNumber>
        <ecNumber evidence="4">4.2.1.41</ecNumber>
        <ecNumber evidence="4">4.3.3.7</ecNumber>
    </submittedName>
</protein>
<accession>A0AAU7DZL8</accession>
<dbReference type="EC" id="4.3.3.7" evidence="4"/>
<reference evidence="4" key="1">
    <citation type="submission" date="2024-02" db="EMBL/GenBank/DDBJ databases">
        <title>Tomenella chthoni gen. nov. sp. nov., a member of the family Jonesiaceae isolated from bat guano.</title>
        <authorList>
            <person name="Miller S.L."/>
            <person name="King J."/>
            <person name="Sankaranarayanan K."/>
            <person name="Lawson P.A."/>
        </authorList>
    </citation>
    <scope>NUCLEOTIDE SEQUENCE</scope>
    <source>
        <strain evidence="4">BS-20</strain>
    </source>
</reference>
<dbReference type="GO" id="GO:0008840">
    <property type="term" value="F:4-hydroxy-tetrahydrodipicolinate synthase activity"/>
    <property type="evidence" value="ECO:0007669"/>
    <property type="project" value="UniProtKB-EC"/>
</dbReference>
<dbReference type="AlphaFoldDB" id="A0AAU7DZL8"/>
<dbReference type="PANTHER" id="PTHR12128:SF72">
    <property type="entry name" value="DIHYDRODIPICOLINATE SYNTHASE"/>
    <property type="match status" value="1"/>
</dbReference>
<dbReference type="EC" id="4.1.3.3" evidence="4"/>